<feature type="domain" description="HTH gntR-type" evidence="4">
    <location>
        <begin position="12"/>
        <end position="82"/>
    </location>
</feature>
<dbReference type="CDD" id="cd07377">
    <property type="entry name" value="WHTH_GntR"/>
    <property type="match status" value="1"/>
</dbReference>
<dbReference type="Proteomes" id="UP000037660">
    <property type="component" value="Unassembled WGS sequence"/>
</dbReference>
<evidence type="ECO:0000256" key="2">
    <source>
        <dbReference type="ARBA" id="ARBA00023125"/>
    </source>
</evidence>
<evidence type="ECO:0000313" key="5">
    <source>
        <dbReference type="EMBL" id="GAP37921.1"/>
    </source>
</evidence>
<dbReference type="Gene3D" id="1.10.10.10">
    <property type="entry name" value="Winged helix-like DNA-binding domain superfamily/Winged helix DNA-binding domain"/>
    <property type="match status" value="1"/>
</dbReference>
<dbReference type="GO" id="GO:0003677">
    <property type="term" value="F:DNA binding"/>
    <property type="evidence" value="ECO:0007669"/>
    <property type="project" value="UniProtKB-KW"/>
</dbReference>
<dbReference type="STRING" id="1547922.ISF6_4115"/>
<dbReference type="EMBL" id="BBYR01000064">
    <property type="protein sequence ID" value="GAP37921.1"/>
    <property type="molecule type" value="Genomic_DNA"/>
</dbReference>
<evidence type="ECO:0000259" key="4">
    <source>
        <dbReference type="PROSITE" id="PS50949"/>
    </source>
</evidence>
<name>A0A0K8P5P1_PISS1</name>
<reference evidence="6" key="1">
    <citation type="submission" date="2015-07" db="EMBL/GenBank/DDBJ databases">
        <title>Discovery of a poly(ethylene terephthalate assimilation.</title>
        <authorList>
            <person name="Yoshida S."/>
            <person name="Hiraga K."/>
            <person name="Takehana T."/>
            <person name="Taniguchi I."/>
            <person name="Yamaji H."/>
            <person name="Maeda Y."/>
            <person name="Toyohara K."/>
            <person name="Miyamoto K."/>
            <person name="Kimura Y."/>
            <person name="Oda K."/>
        </authorList>
    </citation>
    <scope>NUCLEOTIDE SEQUENCE [LARGE SCALE GENOMIC DNA]</scope>
    <source>
        <strain evidence="6">NBRC 110686 / TISTR 2288 / 201-F6</strain>
    </source>
</reference>
<evidence type="ECO:0000313" key="6">
    <source>
        <dbReference type="Proteomes" id="UP000037660"/>
    </source>
</evidence>
<dbReference type="SUPFAM" id="SSF46785">
    <property type="entry name" value="Winged helix' DNA-binding domain"/>
    <property type="match status" value="1"/>
</dbReference>
<dbReference type="InterPro" id="IPR011711">
    <property type="entry name" value="GntR_C"/>
</dbReference>
<dbReference type="Pfam" id="PF00392">
    <property type="entry name" value="GntR"/>
    <property type="match status" value="1"/>
</dbReference>
<accession>A0A0K8P5P1</accession>
<dbReference type="InterPro" id="IPR000524">
    <property type="entry name" value="Tscrpt_reg_HTH_GntR"/>
</dbReference>
<dbReference type="SUPFAM" id="SSF48008">
    <property type="entry name" value="GntR ligand-binding domain-like"/>
    <property type="match status" value="1"/>
</dbReference>
<dbReference type="InterPro" id="IPR036388">
    <property type="entry name" value="WH-like_DNA-bd_sf"/>
</dbReference>
<gene>
    <name evidence="5" type="ORF">ISF6_4115</name>
</gene>
<dbReference type="AlphaFoldDB" id="A0A0K8P5P1"/>
<organism evidence="5 6">
    <name type="scientific">Piscinibacter sakaiensis</name>
    <name type="common">Ideonella sakaiensis</name>
    <dbReference type="NCBI Taxonomy" id="1547922"/>
    <lineage>
        <taxon>Bacteria</taxon>
        <taxon>Pseudomonadati</taxon>
        <taxon>Pseudomonadota</taxon>
        <taxon>Betaproteobacteria</taxon>
        <taxon>Burkholderiales</taxon>
        <taxon>Sphaerotilaceae</taxon>
        <taxon>Piscinibacter</taxon>
    </lineage>
</organism>
<dbReference type="PROSITE" id="PS50949">
    <property type="entry name" value="HTH_GNTR"/>
    <property type="match status" value="1"/>
</dbReference>
<keyword evidence="3" id="KW-0804">Transcription</keyword>
<dbReference type="PANTHER" id="PTHR43537:SF5">
    <property type="entry name" value="UXU OPERON TRANSCRIPTIONAL REGULATOR"/>
    <property type="match status" value="1"/>
</dbReference>
<protein>
    <submittedName>
        <fullName evidence="5">Transcriptional regulator, GntR family</fullName>
    </submittedName>
</protein>
<keyword evidence="2" id="KW-0238">DNA-binding</keyword>
<proteinExistence type="predicted"/>
<dbReference type="Gene3D" id="1.20.120.530">
    <property type="entry name" value="GntR ligand-binding domain-like"/>
    <property type="match status" value="1"/>
</dbReference>
<evidence type="ECO:0000256" key="3">
    <source>
        <dbReference type="ARBA" id="ARBA00023163"/>
    </source>
</evidence>
<dbReference type="Pfam" id="PF07729">
    <property type="entry name" value="FCD"/>
    <property type="match status" value="1"/>
</dbReference>
<reference evidence="5 6" key="2">
    <citation type="journal article" date="2016" name="Science">
        <title>A bacterium that degrades and assimilates poly(ethylene terephthalate).</title>
        <authorList>
            <person name="Yoshida S."/>
            <person name="Hiraga K."/>
            <person name="Takehana T."/>
            <person name="Taniguchi I."/>
            <person name="Yamaji H."/>
            <person name="Maeda Y."/>
            <person name="Toyohara K."/>
            <person name="Miyamoto K."/>
            <person name="Kimura Y."/>
            <person name="Oda K."/>
        </authorList>
    </citation>
    <scope>NUCLEOTIDE SEQUENCE [LARGE SCALE GENOMIC DNA]</scope>
    <source>
        <strain evidence="6">NBRC 110686 / TISTR 2288 / 201-F6</strain>
    </source>
</reference>
<keyword evidence="1" id="KW-0805">Transcription regulation</keyword>
<keyword evidence="6" id="KW-1185">Reference proteome</keyword>
<dbReference type="SMART" id="SM00345">
    <property type="entry name" value="HTH_GNTR"/>
    <property type="match status" value="1"/>
</dbReference>
<dbReference type="InterPro" id="IPR036390">
    <property type="entry name" value="WH_DNA-bd_sf"/>
</dbReference>
<dbReference type="GO" id="GO:0003700">
    <property type="term" value="F:DNA-binding transcription factor activity"/>
    <property type="evidence" value="ECO:0007669"/>
    <property type="project" value="InterPro"/>
</dbReference>
<dbReference type="PRINTS" id="PR00035">
    <property type="entry name" value="HTHGNTR"/>
</dbReference>
<sequence length="246" mass="26938">MSPSQFVPVRQRRAFEEVCDQIRRAVAEGVLAPGDRLPPEREMCAQFGVSRTAIREALRSLEVAGIIHCQQGMGGGSFIRRGDSNVVAQAVRDMVLLGQISSASITEARILLCGVAIRLACERATAADLDAIERDIDESARLTTLGDLTRRNTTITEFYRLLARATHNEVIVMLLDSLSEIVRTLLVEVGPQPRDNVVAVRRRILRHLRARDTARATAAMTSHLAALNGYLETQQRALAKGATAEA</sequence>
<dbReference type="PANTHER" id="PTHR43537">
    <property type="entry name" value="TRANSCRIPTIONAL REGULATOR, GNTR FAMILY"/>
    <property type="match status" value="1"/>
</dbReference>
<evidence type="ECO:0000256" key="1">
    <source>
        <dbReference type="ARBA" id="ARBA00023015"/>
    </source>
</evidence>
<dbReference type="RefSeq" id="WP_054021827.1">
    <property type="nucleotide sequence ID" value="NZ_BBYR01000064.1"/>
</dbReference>
<comment type="caution">
    <text evidence="5">The sequence shown here is derived from an EMBL/GenBank/DDBJ whole genome shotgun (WGS) entry which is preliminary data.</text>
</comment>
<dbReference type="SMART" id="SM00895">
    <property type="entry name" value="FCD"/>
    <property type="match status" value="1"/>
</dbReference>
<dbReference type="InterPro" id="IPR008920">
    <property type="entry name" value="TF_FadR/GntR_C"/>
</dbReference>